<dbReference type="PANTHER" id="PTHR38926">
    <property type="entry name" value="F-BOX DOMAIN CONTAINING PROTEIN, EXPRESSED"/>
    <property type="match status" value="1"/>
</dbReference>
<accession>A0A409WVF7</accession>
<dbReference type="OrthoDB" id="2269034at2759"/>
<dbReference type="SUPFAM" id="SSF52047">
    <property type="entry name" value="RNI-like"/>
    <property type="match status" value="1"/>
</dbReference>
<keyword evidence="2" id="KW-1185">Reference proteome</keyword>
<evidence type="ECO:0000313" key="2">
    <source>
        <dbReference type="Proteomes" id="UP000284706"/>
    </source>
</evidence>
<dbReference type="Proteomes" id="UP000284706">
    <property type="component" value="Unassembled WGS sequence"/>
</dbReference>
<dbReference type="InParanoid" id="A0A409WVF7"/>
<dbReference type="AlphaFoldDB" id="A0A409WVF7"/>
<sequence length="461" mass="52524">MDQGSIIPTNWIIRRVPPDIWRYILCLVQHDSYRPSLQMVCLSHVCRAWRAIAIAFPELWAQIDLETSAKQGSAPKVELLALVLERSGALPLTMTLRVEDDFSVASIEAFKLFCQATDRAKNLTLYLFSFGFLNSYEVEKEIGAGHILEALTLYMPRDPWKEIQTISTLWAPAPLLRSLSLFGAHITLQLVDSFTASAFPFRQLSVLNVEPSIEMEALLHIMSMAPSLEAVTIDVVEGDFDDTDDEFVRDVELPALQSLVLKGRGCFQWSSPPLTQLLKFITSPLLTTLSLRYDRDWSPESFEIFLIQSSPRIEHLHLDIVNSSEQDKIQCIRLLPFLKTLDFSIDNPEERETFIGEEFCAAMKEWNPSARGFAICPNLEKFTIDYPAIYDPSSTIFADMVNERLKHSPKGKNFEVVITDAYELGQEQKMLSEMIRLLVLEKAGLKLTIEPLNWLVELFKR</sequence>
<dbReference type="EMBL" id="NHYE01004736">
    <property type="protein sequence ID" value="PPQ82514.1"/>
    <property type="molecule type" value="Genomic_DNA"/>
</dbReference>
<reference evidence="1 2" key="1">
    <citation type="journal article" date="2018" name="Evol. Lett.">
        <title>Horizontal gene cluster transfer increased hallucinogenic mushroom diversity.</title>
        <authorList>
            <person name="Reynolds H.T."/>
            <person name="Vijayakumar V."/>
            <person name="Gluck-Thaler E."/>
            <person name="Korotkin H.B."/>
            <person name="Matheny P.B."/>
            <person name="Slot J.C."/>
        </authorList>
    </citation>
    <scope>NUCLEOTIDE SEQUENCE [LARGE SCALE GENOMIC DNA]</scope>
    <source>
        <strain evidence="1 2">SRW20</strain>
    </source>
</reference>
<comment type="caution">
    <text evidence="1">The sequence shown here is derived from an EMBL/GenBank/DDBJ whole genome shotgun (WGS) entry which is preliminary data.</text>
</comment>
<dbReference type="Gene3D" id="3.80.10.10">
    <property type="entry name" value="Ribonuclease Inhibitor"/>
    <property type="match status" value="1"/>
</dbReference>
<gene>
    <name evidence="1" type="ORF">CVT26_013010</name>
</gene>
<protein>
    <submittedName>
        <fullName evidence="1">Uncharacterized protein</fullName>
    </submittedName>
</protein>
<dbReference type="PANTHER" id="PTHR38926:SF5">
    <property type="entry name" value="F-BOX AND LEUCINE-RICH REPEAT PROTEIN 6"/>
    <property type="match status" value="1"/>
</dbReference>
<name>A0A409WVF7_9AGAR</name>
<evidence type="ECO:0000313" key="1">
    <source>
        <dbReference type="EMBL" id="PPQ82514.1"/>
    </source>
</evidence>
<dbReference type="InterPro" id="IPR032675">
    <property type="entry name" value="LRR_dom_sf"/>
</dbReference>
<organism evidence="1 2">
    <name type="scientific">Gymnopilus dilepis</name>
    <dbReference type="NCBI Taxonomy" id="231916"/>
    <lineage>
        <taxon>Eukaryota</taxon>
        <taxon>Fungi</taxon>
        <taxon>Dikarya</taxon>
        <taxon>Basidiomycota</taxon>
        <taxon>Agaricomycotina</taxon>
        <taxon>Agaricomycetes</taxon>
        <taxon>Agaricomycetidae</taxon>
        <taxon>Agaricales</taxon>
        <taxon>Agaricineae</taxon>
        <taxon>Hymenogastraceae</taxon>
        <taxon>Gymnopilus</taxon>
    </lineage>
</organism>
<proteinExistence type="predicted"/>